<evidence type="ECO:0000256" key="6">
    <source>
        <dbReference type="ARBA" id="ARBA00022687"/>
    </source>
</evidence>
<keyword evidence="8" id="KW-0449">Lipoprotein</keyword>
<dbReference type="GO" id="GO:0005109">
    <property type="term" value="F:frizzled binding"/>
    <property type="evidence" value="ECO:0007669"/>
    <property type="project" value="TreeGrafter"/>
</dbReference>
<keyword evidence="11" id="KW-1185">Reference proteome</keyword>
<dbReference type="OMA" id="ANWWYLG"/>
<keyword evidence="4" id="KW-0964">Secreted</keyword>
<dbReference type="KEGG" id="aplc:110981351"/>
<dbReference type="RefSeq" id="XP_022094560.1">
    <property type="nucleotide sequence ID" value="XM_022238868.1"/>
</dbReference>
<evidence type="ECO:0000256" key="10">
    <source>
        <dbReference type="SAM" id="SignalP"/>
    </source>
</evidence>
<dbReference type="PANTHER" id="PTHR12027">
    <property type="entry name" value="WNT RELATED"/>
    <property type="match status" value="1"/>
</dbReference>
<dbReference type="AlphaFoldDB" id="A0A8B7YQ31"/>
<accession>A0A8B7YQ31</accession>
<gene>
    <name evidence="12" type="primary">LOC110981351</name>
</gene>
<reference evidence="12" key="1">
    <citation type="submission" date="2025-08" db="UniProtKB">
        <authorList>
            <consortium name="RefSeq"/>
        </authorList>
    </citation>
    <scope>IDENTIFICATION</scope>
</reference>
<evidence type="ECO:0000256" key="9">
    <source>
        <dbReference type="RuleBase" id="RU003500"/>
    </source>
</evidence>
<dbReference type="InterPro" id="IPR009143">
    <property type="entry name" value="Wnt6"/>
</dbReference>
<dbReference type="GO" id="GO:0005615">
    <property type="term" value="C:extracellular space"/>
    <property type="evidence" value="ECO:0007669"/>
    <property type="project" value="TreeGrafter"/>
</dbReference>
<sequence>MDIFASHHRGISGRRFLHHSHILLTVLWSLSLVQTIPQVQGLGDWQSPETKRYCHAQNWLSMRQRKLCELHPDLIPSLTEGILAGISECKRNFRDRRWNCPVSNVTAVFGPSRLKTRNQEMAFLQGMTSASITFHVTRACGSGEVVECGCAQNKGRKHNKEAGTGDWAWGGCSDNIRYGMYFTRDFIDTTDTGGNDVTGANLMMQHNYEAGLKTIDTNMRVKCKCHGVSGTCTSKVCWNTMPKLEEVGQIVFNKYENAKFMTYSRKRRRLRPNRKDPSSRRKPANTDLVYLAASVDYCEPNKKHGSVGTHGRLCNKTSTSENGCPLLCCGRGYQTMVRKSRGNCNCRFEWCCEVVCETCLLSEELHICN</sequence>
<dbReference type="GO" id="GO:0030182">
    <property type="term" value="P:neuron differentiation"/>
    <property type="evidence" value="ECO:0007669"/>
    <property type="project" value="TreeGrafter"/>
</dbReference>
<feature type="signal peptide" evidence="10">
    <location>
        <begin position="1"/>
        <end position="35"/>
    </location>
</feature>
<dbReference type="PROSITE" id="PS00246">
    <property type="entry name" value="WNT1"/>
    <property type="match status" value="1"/>
</dbReference>
<protein>
    <recommendedName>
        <fullName evidence="9">Protein Wnt</fullName>
    </recommendedName>
</protein>
<dbReference type="PANTHER" id="PTHR12027:SF37">
    <property type="entry name" value="PROTEIN WNT"/>
    <property type="match status" value="1"/>
</dbReference>
<dbReference type="SMART" id="SM00097">
    <property type="entry name" value="WNT1"/>
    <property type="match status" value="1"/>
</dbReference>
<evidence type="ECO:0000313" key="11">
    <source>
        <dbReference type="Proteomes" id="UP000694845"/>
    </source>
</evidence>
<dbReference type="GO" id="GO:0005125">
    <property type="term" value="F:cytokine activity"/>
    <property type="evidence" value="ECO:0007669"/>
    <property type="project" value="TreeGrafter"/>
</dbReference>
<dbReference type="Proteomes" id="UP000694845">
    <property type="component" value="Unplaced"/>
</dbReference>
<dbReference type="Gene3D" id="3.30.2460.20">
    <property type="match status" value="1"/>
</dbReference>
<keyword evidence="6 9" id="KW-0879">Wnt signaling pathway</keyword>
<dbReference type="InterPro" id="IPR043158">
    <property type="entry name" value="Wnt_C"/>
</dbReference>
<dbReference type="GeneID" id="110981351"/>
<dbReference type="InterPro" id="IPR018161">
    <property type="entry name" value="Wnt_CS"/>
</dbReference>
<name>A0A8B7YQ31_ACAPL</name>
<dbReference type="OrthoDB" id="5945655at2759"/>
<organism evidence="11 12">
    <name type="scientific">Acanthaster planci</name>
    <name type="common">Crown-of-thorns starfish</name>
    <dbReference type="NCBI Taxonomy" id="133434"/>
    <lineage>
        <taxon>Eukaryota</taxon>
        <taxon>Metazoa</taxon>
        <taxon>Echinodermata</taxon>
        <taxon>Eleutherozoa</taxon>
        <taxon>Asterozoa</taxon>
        <taxon>Asteroidea</taxon>
        <taxon>Valvatacea</taxon>
        <taxon>Valvatida</taxon>
        <taxon>Acanthasteridae</taxon>
        <taxon>Acanthaster</taxon>
    </lineage>
</organism>
<keyword evidence="5" id="KW-0272">Extracellular matrix</keyword>
<keyword evidence="7" id="KW-1015">Disulfide bond</keyword>
<dbReference type="FunFam" id="3.30.2460.20:FF:000001">
    <property type="entry name" value="Wnt homolog"/>
    <property type="match status" value="1"/>
</dbReference>
<dbReference type="GO" id="GO:0045165">
    <property type="term" value="P:cell fate commitment"/>
    <property type="evidence" value="ECO:0007669"/>
    <property type="project" value="TreeGrafter"/>
</dbReference>
<evidence type="ECO:0000256" key="8">
    <source>
        <dbReference type="ARBA" id="ARBA00023288"/>
    </source>
</evidence>
<dbReference type="GO" id="GO:0060070">
    <property type="term" value="P:canonical Wnt signaling pathway"/>
    <property type="evidence" value="ECO:0007669"/>
    <property type="project" value="TreeGrafter"/>
</dbReference>
<evidence type="ECO:0000313" key="12">
    <source>
        <dbReference type="RefSeq" id="XP_022094560.1"/>
    </source>
</evidence>
<dbReference type="Pfam" id="PF00110">
    <property type="entry name" value="wnt"/>
    <property type="match status" value="1"/>
</dbReference>
<feature type="chain" id="PRO_5034795156" description="Protein Wnt" evidence="10">
    <location>
        <begin position="36"/>
        <end position="369"/>
    </location>
</feature>
<dbReference type="PRINTS" id="PR01349">
    <property type="entry name" value="WNTPROTEIN"/>
</dbReference>
<keyword evidence="3 9" id="KW-0217">Developmental protein</keyword>
<evidence type="ECO:0000256" key="5">
    <source>
        <dbReference type="ARBA" id="ARBA00022530"/>
    </source>
</evidence>
<proteinExistence type="inferred from homology"/>
<evidence type="ECO:0000256" key="7">
    <source>
        <dbReference type="ARBA" id="ARBA00023157"/>
    </source>
</evidence>
<evidence type="ECO:0000256" key="2">
    <source>
        <dbReference type="ARBA" id="ARBA00005683"/>
    </source>
</evidence>
<dbReference type="InterPro" id="IPR005817">
    <property type="entry name" value="Wnt"/>
</dbReference>
<evidence type="ECO:0000256" key="3">
    <source>
        <dbReference type="ARBA" id="ARBA00022473"/>
    </source>
</evidence>
<evidence type="ECO:0000256" key="1">
    <source>
        <dbReference type="ARBA" id="ARBA00004498"/>
    </source>
</evidence>
<comment type="function">
    <text evidence="9">Ligand for members of the frizzled family of seven transmembrane receptors.</text>
</comment>
<comment type="similarity">
    <text evidence="2 9">Belongs to the Wnt family.</text>
</comment>
<keyword evidence="10" id="KW-0732">Signal</keyword>
<comment type="subcellular location">
    <subcellularLocation>
        <location evidence="1 9">Secreted</location>
        <location evidence="1 9">Extracellular space</location>
        <location evidence="1 9">Extracellular matrix</location>
    </subcellularLocation>
</comment>
<dbReference type="CDD" id="cd19338">
    <property type="entry name" value="Wnt_Wnt6"/>
    <property type="match status" value="1"/>
</dbReference>
<evidence type="ECO:0000256" key="4">
    <source>
        <dbReference type="ARBA" id="ARBA00022525"/>
    </source>
</evidence>